<sequence length="133" mass="15291">CAYGLLDGNSTFCPLQAVLDDAHFQMLKFFLRPPRINQAELSDSLKQIGEVIETPQKLYIRYIRPLLRSGQLSMPYPFEAEGEIDNVLVLANERMKQLLSQPVEHIDSATTSRVFQEIPGILPRLNVYEERRE</sequence>
<protein>
    <submittedName>
        <fullName evidence="1">Uncharacterized protein</fullName>
    </submittedName>
</protein>
<dbReference type="AlphaFoldDB" id="X1ATM9"/>
<organism evidence="1">
    <name type="scientific">marine sediment metagenome</name>
    <dbReference type="NCBI Taxonomy" id="412755"/>
    <lineage>
        <taxon>unclassified sequences</taxon>
        <taxon>metagenomes</taxon>
        <taxon>ecological metagenomes</taxon>
    </lineage>
</organism>
<comment type="caution">
    <text evidence="1">The sequence shown here is derived from an EMBL/GenBank/DDBJ whole genome shotgun (WGS) entry which is preliminary data.</text>
</comment>
<feature type="non-terminal residue" evidence="1">
    <location>
        <position position="1"/>
    </location>
</feature>
<gene>
    <name evidence="1" type="ORF">S01H4_28535</name>
</gene>
<name>X1ATM9_9ZZZZ</name>
<dbReference type="Gene3D" id="3.20.20.480">
    <property type="entry name" value="Trimethylamine methyltransferase-like"/>
    <property type="match status" value="1"/>
</dbReference>
<accession>X1ATM9</accession>
<evidence type="ECO:0000313" key="1">
    <source>
        <dbReference type="EMBL" id="GAG86259.1"/>
    </source>
</evidence>
<proteinExistence type="predicted"/>
<reference evidence="1" key="1">
    <citation type="journal article" date="2014" name="Front. Microbiol.">
        <title>High frequency of phylogenetically diverse reductive dehalogenase-homologous genes in deep subseafloor sedimentary metagenomes.</title>
        <authorList>
            <person name="Kawai M."/>
            <person name="Futagami T."/>
            <person name="Toyoda A."/>
            <person name="Takaki Y."/>
            <person name="Nishi S."/>
            <person name="Hori S."/>
            <person name="Arai W."/>
            <person name="Tsubouchi T."/>
            <person name="Morono Y."/>
            <person name="Uchiyama I."/>
            <person name="Ito T."/>
            <person name="Fujiyama A."/>
            <person name="Inagaki F."/>
            <person name="Takami H."/>
        </authorList>
    </citation>
    <scope>NUCLEOTIDE SEQUENCE</scope>
    <source>
        <strain evidence="1">Expedition CK06-06</strain>
    </source>
</reference>
<dbReference type="InterPro" id="IPR038601">
    <property type="entry name" value="MttB-like_sf"/>
</dbReference>
<dbReference type="EMBL" id="BART01014221">
    <property type="protein sequence ID" value="GAG86259.1"/>
    <property type="molecule type" value="Genomic_DNA"/>
</dbReference>